<gene>
    <name evidence="1" type="ordered locus">Os11g0535500</name>
</gene>
<organism evidence="1 2">
    <name type="scientific">Oryza sativa subsp. japonica</name>
    <name type="common">Rice</name>
    <dbReference type="NCBI Taxonomy" id="39947"/>
    <lineage>
        <taxon>Eukaryota</taxon>
        <taxon>Viridiplantae</taxon>
        <taxon>Streptophyta</taxon>
        <taxon>Embryophyta</taxon>
        <taxon>Tracheophyta</taxon>
        <taxon>Spermatophyta</taxon>
        <taxon>Magnoliopsida</taxon>
        <taxon>Liliopsida</taxon>
        <taxon>Poales</taxon>
        <taxon>Poaceae</taxon>
        <taxon>BOP clade</taxon>
        <taxon>Oryzoideae</taxon>
        <taxon>Oryzeae</taxon>
        <taxon>Oryzinae</taxon>
        <taxon>Oryza</taxon>
        <taxon>Oryza sativa</taxon>
    </lineage>
</organism>
<reference evidence="1 2" key="1">
    <citation type="journal article" date="2005" name="Nature">
        <title>The map-based sequence of the rice genome.</title>
        <authorList>
            <consortium name="International rice genome sequencing project (IRGSP)"/>
            <person name="Matsumoto T."/>
            <person name="Wu J."/>
            <person name="Kanamori H."/>
            <person name="Katayose Y."/>
            <person name="Fujisawa M."/>
            <person name="Namiki N."/>
            <person name="Mizuno H."/>
            <person name="Yamamoto K."/>
            <person name="Antonio B.A."/>
            <person name="Baba T."/>
            <person name="Sakata K."/>
            <person name="Nagamura Y."/>
            <person name="Aoki H."/>
            <person name="Arikawa K."/>
            <person name="Arita K."/>
            <person name="Bito T."/>
            <person name="Chiden Y."/>
            <person name="Fujitsuka N."/>
            <person name="Fukunaka R."/>
            <person name="Hamada M."/>
            <person name="Harada C."/>
            <person name="Hayashi A."/>
            <person name="Hijishita S."/>
            <person name="Honda M."/>
            <person name="Hosokawa S."/>
            <person name="Ichikawa Y."/>
            <person name="Idonuma A."/>
            <person name="Iijima M."/>
            <person name="Ikeda M."/>
            <person name="Ikeno M."/>
            <person name="Ito K."/>
            <person name="Ito S."/>
            <person name="Ito T."/>
            <person name="Ito Y."/>
            <person name="Ito Y."/>
            <person name="Iwabuchi A."/>
            <person name="Kamiya K."/>
            <person name="Karasawa W."/>
            <person name="Kurita K."/>
            <person name="Katagiri S."/>
            <person name="Kikuta A."/>
            <person name="Kobayashi H."/>
            <person name="Kobayashi N."/>
            <person name="Machita K."/>
            <person name="Maehara T."/>
            <person name="Masukawa M."/>
            <person name="Mizubayashi T."/>
            <person name="Mukai Y."/>
            <person name="Nagasaki H."/>
            <person name="Nagata Y."/>
            <person name="Naito S."/>
            <person name="Nakashima M."/>
            <person name="Nakama Y."/>
            <person name="Nakamichi Y."/>
            <person name="Nakamura M."/>
            <person name="Meguro A."/>
            <person name="Negishi M."/>
            <person name="Ohta I."/>
            <person name="Ohta T."/>
            <person name="Okamoto M."/>
            <person name="Ono N."/>
            <person name="Saji S."/>
            <person name="Sakaguchi M."/>
            <person name="Sakai K."/>
            <person name="Shibata M."/>
            <person name="Shimokawa T."/>
            <person name="Song J."/>
            <person name="Takazaki Y."/>
            <person name="Terasawa K."/>
            <person name="Tsugane M."/>
            <person name="Tsuji K."/>
            <person name="Ueda S."/>
            <person name="Waki K."/>
            <person name="Yamagata H."/>
            <person name="Yamamoto M."/>
            <person name="Yamamoto S."/>
            <person name="Yamane H."/>
            <person name="Yoshiki S."/>
            <person name="Yoshihara R."/>
            <person name="Yukawa K."/>
            <person name="Zhong H."/>
            <person name="Yano M."/>
            <person name="Yuan Q."/>
            <person name="Ouyang S."/>
            <person name="Liu J."/>
            <person name="Jones K.M."/>
            <person name="Gansberger K."/>
            <person name="Moffat K."/>
            <person name="Hill J."/>
            <person name="Bera J."/>
            <person name="Fadrosh D."/>
            <person name="Jin S."/>
            <person name="Johri S."/>
            <person name="Kim M."/>
            <person name="Overton L."/>
            <person name="Reardon M."/>
            <person name="Tsitrin T."/>
            <person name="Vuong H."/>
            <person name="Weaver B."/>
            <person name="Ciecko A."/>
            <person name="Tallon L."/>
            <person name="Jackson J."/>
            <person name="Pai G."/>
            <person name="Aken S.V."/>
            <person name="Utterback T."/>
            <person name="Reidmuller S."/>
            <person name="Feldblyum T."/>
            <person name="Hsiao J."/>
            <person name="Zismann V."/>
            <person name="Iobst S."/>
            <person name="de Vazeille A.R."/>
            <person name="Buell C.R."/>
            <person name="Ying K."/>
            <person name="Li Y."/>
            <person name="Lu T."/>
            <person name="Huang Y."/>
            <person name="Zhao Q."/>
            <person name="Feng Q."/>
            <person name="Zhang L."/>
            <person name="Zhu J."/>
            <person name="Weng Q."/>
            <person name="Mu J."/>
            <person name="Lu Y."/>
            <person name="Fan D."/>
            <person name="Liu Y."/>
            <person name="Guan J."/>
            <person name="Zhang Y."/>
            <person name="Yu S."/>
            <person name="Liu X."/>
            <person name="Zhang Y."/>
            <person name="Hong G."/>
            <person name="Han B."/>
            <person name="Choisne N."/>
            <person name="Demange N."/>
            <person name="Orjeda G."/>
            <person name="Samain S."/>
            <person name="Cattolico L."/>
            <person name="Pelletier E."/>
            <person name="Couloux A."/>
            <person name="Segurens B."/>
            <person name="Wincker P."/>
            <person name="D'Hont A."/>
            <person name="Scarpelli C."/>
            <person name="Weissenbach J."/>
            <person name="Salanoubat M."/>
            <person name="Quetier F."/>
            <person name="Yu Y."/>
            <person name="Kim H.R."/>
            <person name="Rambo T."/>
            <person name="Currie J."/>
            <person name="Collura K."/>
            <person name="Luo M."/>
            <person name="Yang T."/>
            <person name="Ammiraju J.S.S."/>
            <person name="Engler F."/>
            <person name="Soderlund C."/>
            <person name="Wing R.A."/>
            <person name="Palmer L.E."/>
            <person name="de la Bastide M."/>
            <person name="Spiegel L."/>
            <person name="Nascimento L."/>
            <person name="Zutavern T."/>
            <person name="O'Shaughnessy A."/>
            <person name="Dike S."/>
            <person name="Dedhia N."/>
            <person name="Preston R."/>
            <person name="Balija V."/>
            <person name="McCombie W.R."/>
            <person name="Chow T."/>
            <person name="Chen H."/>
            <person name="Chung M."/>
            <person name="Chen C."/>
            <person name="Shaw J."/>
            <person name="Wu H."/>
            <person name="Hsiao K."/>
            <person name="Chao Y."/>
            <person name="Chu M."/>
            <person name="Cheng C."/>
            <person name="Hour A."/>
            <person name="Lee P."/>
            <person name="Lin S."/>
            <person name="Lin Y."/>
            <person name="Liou J."/>
            <person name="Liu S."/>
            <person name="Hsing Y."/>
            <person name="Raghuvanshi S."/>
            <person name="Mohanty A."/>
            <person name="Bharti A.K."/>
            <person name="Gaur A."/>
            <person name="Gupta V."/>
            <person name="Kumar D."/>
            <person name="Ravi V."/>
            <person name="Vij S."/>
            <person name="Kapur A."/>
            <person name="Khurana P."/>
            <person name="Khurana P."/>
            <person name="Khurana J.P."/>
            <person name="Tyagi A.K."/>
            <person name="Gaikwad K."/>
            <person name="Singh A."/>
            <person name="Dalal V."/>
            <person name="Srivastava S."/>
            <person name="Dixit A."/>
            <person name="Pal A.K."/>
            <person name="Ghazi I.A."/>
            <person name="Yadav M."/>
            <person name="Pandit A."/>
            <person name="Bhargava A."/>
            <person name="Sureshbabu K."/>
            <person name="Batra K."/>
            <person name="Sharma T.R."/>
            <person name="Mohapatra T."/>
            <person name="Singh N.K."/>
            <person name="Messing J."/>
            <person name="Nelson A.B."/>
            <person name="Fuks G."/>
            <person name="Kavchok S."/>
            <person name="Keizer G."/>
            <person name="Linton E."/>
            <person name="Llaca V."/>
            <person name="Song R."/>
            <person name="Tanyolac B."/>
            <person name="Young S."/>
            <person name="Ho-Il K."/>
            <person name="Hahn J.H."/>
            <person name="Sangsakoo G."/>
            <person name="Vanavichit A."/>
            <person name="de Mattos Luiz.A.T."/>
            <person name="Zimmer P.D."/>
            <person name="Malone G."/>
            <person name="Dellagostin O."/>
            <person name="de Oliveira A.C."/>
            <person name="Bevan M."/>
            <person name="Bancroft I."/>
            <person name="Minx P."/>
            <person name="Cordum H."/>
            <person name="Wilson R."/>
            <person name="Cheng Z."/>
            <person name="Jin W."/>
            <person name="Jiang J."/>
            <person name="Leong S.A."/>
            <person name="Iwama H."/>
            <person name="Gojobori T."/>
            <person name="Itoh T."/>
            <person name="Niimura Y."/>
            <person name="Fujii Y."/>
            <person name="Habara T."/>
            <person name="Sakai H."/>
            <person name="Sato Y."/>
            <person name="Wilson G."/>
            <person name="Kumar K."/>
            <person name="McCouch S."/>
            <person name="Juretic N."/>
            <person name="Hoen D."/>
            <person name="Wright S."/>
            <person name="Bruskiewich R."/>
            <person name="Bureau T."/>
            <person name="Miyao A."/>
            <person name="Hirochika H."/>
            <person name="Nishikawa T."/>
            <person name="Kadowaki K."/>
            <person name="Sugiura M."/>
            <person name="Burr B."/>
            <person name="Sasaki T."/>
        </authorList>
    </citation>
    <scope>NUCLEOTIDE SEQUENCE [LARGE SCALE GENOMIC DNA]</scope>
    <source>
        <strain evidence="2">cv. Nipponbare</strain>
    </source>
</reference>
<sequence>MANVAGKYCIVVIAVVALAERAIKANRANILVVYAAIADSTVLVLNKILDGVDNIVEDPEISILD</sequence>
<name>C7J8J4_ORYSJ</name>
<dbReference type="Proteomes" id="UP000000763">
    <property type="component" value="Chromosome 11"/>
</dbReference>
<proteinExistence type="predicted"/>
<protein>
    <submittedName>
        <fullName evidence="1">Os11g0535500 protein</fullName>
    </submittedName>
</protein>
<evidence type="ECO:0000313" key="1">
    <source>
        <dbReference type="EMBL" id="BAH95302.1"/>
    </source>
</evidence>
<dbReference type="EMBL" id="AP008217">
    <property type="protein sequence ID" value="BAH95302.1"/>
    <property type="molecule type" value="Genomic_DNA"/>
</dbReference>
<dbReference type="KEGG" id="dosa:Os11g0535500"/>
<dbReference type="AlphaFoldDB" id="C7J8J4"/>
<reference evidence="2" key="2">
    <citation type="journal article" date="2008" name="Nucleic Acids Res.">
        <title>The rice annotation project database (RAP-DB): 2008 update.</title>
        <authorList>
            <consortium name="The rice annotation project (RAP)"/>
        </authorList>
    </citation>
    <scope>GENOME REANNOTATION</scope>
    <source>
        <strain evidence="2">cv. Nipponbare</strain>
    </source>
</reference>
<accession>C7J8J4</accession>
<evidence type="ECO:0000313" key="2">
    <source>
        <dbReference type="Proteomes" id="UP000000763"/>
    </source>
</evidence>